<accession>A0A3B3QI27</accession>
<comment type="subcellular location">
    <subcellularLocation>
        <location evidence="2">Cytoplasm</location>
    </subcellularLocation>
    <subcellularLocation>
        <location evidence="1">Nucleus</location>
    </subcellularLocation>
</comment>
<dbReference type="GO" id="GO:0046890">
    <property type="term" value="P:regulation of lipid biosynthetic process"/>
    <property type="evidence" value="ECO:0007669"/>
    <property type="project" value="TreeGrafter"/>
</dbReference>
<dbReference type="GeneID" id="140579153"/>
<dbReference type="Pfam" id="PF07084">
    <property type="entry name" value="Spot_14"/>
    <property type="match status" value="1"/>
</dbReference>
<keyword evidence="5" id="KW-0539">Nucleus</keyword>
<evidence type="ECO:0000256" key="1">
    <source>
        <dbReference type="ARBA" id="ARBA00004123"/>
    </source>
</evidence>
<evidence type="ECO:0000256" key="4">
    <source>
        <dbReference type="ARBA" id="ARBA00022490"/>
    </source>
</evidence>
<dbReference type="PANTHER" id="PTHR14315:SF20">
    <property type="entry name" value="SIMILAR TO VERTEBRATE MID1 INTERACTING-LIKE PROTEIN"/>
    <property type="match status" value="1"/>
</dbReference>
<dbReference type="InterPro" id="IPR009786">
    <property type="entry name" value="Spot_14"/>
</dbReference>
<reference evidence="6" key="2">
    <citation type="submission" date="2025-09" db="UniProtKB">
        <authorList>
            <consortium name="Ensembl"/>
        </authorList>
    </citation>
    <scope>IDENTIFICATION</scope>
</reference>
<evidence type="ECO:0000256" key="5">
    <source>
        <dbReference type="ARBA" id="ARBA00023242"/>
    </source>
</evidence>
<sequence>MQSAEGKLARSCVLQALRCYSTAVQDMEQTVMLPSLLREVLCEEDPDQAAADEDLYECYLRLKDIRAVVESGLVLVDDHRVKAHQALDRTLEPLLEAEPEAVFHFHLKGLLSVIGNLTKKSQAVTAKYLDIVGLTN</sequence>
<reference evidence="6" key="1">
    <citation type="submission" date="2025-08" db="UniProtKB">
        <authorList>
            <consortium name="Ensembl"/>
        </authorList>
    </citation>
    <scope>IDENTIFICATION</scope>
</reference>
<name>A0A3B3QI27_9TELE</name>
<organism evidence="6 7">
    <name type="scientific">Paramormyrops kingsleyae</name>
    <dbReference type="NCBI Taxonomy" id="1676925"/>
    <lineage>
        <taxon>Eukaryota</taxon>
        <taxon>Metazoa</taxon>
        <taxon>Chordata</taxon>
        <taxon>Craniata</taxon>
        <taxon>Vertebrata</taxon>
        <taxon>Euteleostomi</taxon>
        <taxon>Actinopterygii</taxon>
        <taxon>Neopterygii</taxon>
        <taxon>Teleostei</taxon>
        <taxon>Osteoglossocephala</taxon>
        <taxon>Osteoglossomorpha</taxon>
        <taxon>Osteoglossiformes</taxon>
        <taxon>Mormyridae</taxon>
        <taxon>Paramormyrops</taxon>
    </lineage>
</organism>
<dbReference type="GeneTree" id="ENSGT00500000044890"/>
<dbReference type="GO" id="GO:0005634">
    <property type="term" value="C:nucleus"/>
    <property type="evidence" value="ECO:0007669"/>
    <property type="project" value="UniProtKB-SubCell"/>
</dbReference>
<dbReference type="STRING" id="1676925.ENSPKIP00000005469"/>
<dbReference type="RefSeq" id="XP_072557614.1">
    <property type="nucleotide sequence ID" value="XM_072701513.1"/>
</dbReference>
<keyword evidence="7" id="KW-1185">Reference proteome</keyword>
<dbReference type="PANTHER" id="PTHR14315">
    <property type="entry name" value="SPOT14 FAMILY MEMBER"/>
    <property type="match status" value="1"/>
</dbReference>
<proteinExistence type="inferred from homology"/>
<dbReference type="Proteomes" id="UP000261540">
    <property type="component" value="Unplaced"/>
</dbReference>
<evidence type="ECO:0000256" key="2">
    <source>
        <dbReference type="ARBA" id="ARBA00004496"/>
    </source>
</evidence>
<keyword evidence="4" id="KW-0963">Cytoplasm</keyword>
<protein>
    <submittedName>
        <fullName evidence="6">Thyroid hormone responsive</fullName>
    </submittedName>
</protein>
<dbReference type="GO" id="GO:0005829">
    <property type="term" value="C:cytosol"/>
    <property type="evidence" value="ECO:0007669"/>
    <property type="project" value="TreeGrafter"/>
</dbReference>
<dbReference type="Ensembl" id="ENSPKIT00000029474.1">
    <property type="protein sequence ID" value="ENSPKIP00000005469.1"/>
    <property type="gene ID" value="ENSPKIG00000022133.1"/>
</dbReference>
<evidence type="ECO:0000256" key="3">
    <source>
        <dbReference type="ARBA" id="ARBA00009488"/>
    </source>
</evidence>
<comment type="similarity">
    <text evidence="3">Belongs to the SPOT14 family.</text>
</comment>
<evidence type="ECO:0000313" key="7">
    <source>
        <dbReference type="Proteomes" id="UP000261540"/>
    </source>
</evidence>
<evidence type="ECO:0000313" key="6">
    <source>
        <dbReference type="Ensembl" id="ENSPKIP00000005469.1"/>
    </source>
</evidence>
<dbReference type="AlphaFoldDB" id="A0A3B3QI27"/>
<dbReference type="InterPro" id="IPR053719">
    <property type="entry name" value="Lipogen_MT_Stabilize_sf"/>
</dbReference>
<dbReference type="Gene3D" id="6.10.140.1610">
    <property type="match status" value="1"/>
</dbReference>